<dbReference type="OrthoDB" id="9761875at2"/>
<dbReference type="Pfam" id="PF17164">
    <property type="entry name" value="DUF5122"/>
    <property type="match status" value="1"/>
</dbReference>
<dbReference type="RefSeq" id="WP_143537658.1">
    <property type="nucleotide sequence ID" value="NZ_MQWD01000001.1"/>
</dbReference>
<dbReference type="Proteomes" id="UP000216339">
    <property type="component" value="Unassembled WGS sequence"/>
</dbReference>
<dbReference type="InterPro" id="IPR026444">
    <property type="entry name" value="Secre_tail"/>
</dbReference>
<name>A0A271J160_9BACT</name>
<evidence type="ECO:0000313" key="1">
    <source>
        <dbReference type="EMBL" id="PAP77261.1"/>
    </source>
</evidence>
<protein>
    <recommendedName>
        <fullName evidence="3">Secretion system C-terminal sorting domain-containing protein</fullName>
    </recommendedName>
</protein>
<organism evidence="1 2">
    <name type="scientific">Rubrivirga marina</name>
    <dbReference type="NCBI Taxonomy" id="1196024"/>
    <lineage>
        <taxon>Bacteria</taxon>
        <taxon>Pseudomonadati</taxon>
        <taxon>Rhodothermota</taxon>
        <taxon>Rhodothermia</taxon>
        <taxon>Rhodothermales</taxon>
        <taxon>Rubricoccaceae</taxon>
        <taxon>Rubrivirga</taxon>
    </lineage>
</organism>
<comment type="caution">
    <text evidence="1">The sequence shown here is derived from an EMBL/GenBank/DDBJ whole genome shotgun (WGS) entry which is preliminary data.</text>
</comment>
<accession>A0A271J160</accession>
<dbReference type="NCBIfam" id="TIGR04183">
    <property type="entry name" value="Por_Secre_tail"/>
    <property type="match status" value="1"/>
</dbReference>
<gene>
    <name evidence="1" type="ORF">BSZ37_12865</name>
</gene>
<dbReference type="InterPro" id="IPR013431">
    <property type="entry name" value="Delta_60_rpt"/>
</dbReference>
<dbReference type="EMBL" id="MQWD01000001">
    <property type="protein sequence ID" value="PAP77261.1"/>
    <property type="molecule type" value="Genomic_DNA"/>
</dbReference>
<evidence type="ECO:0000313" key="2">
    <source>
        <dbReference type="Proteomes" id="UP000216339"/>
    </source>
</evidence>
<proteinExistence type="predicted"/>
<dbReference type="AlphaFoldDB" id="A0A271J160"/>
<sequence>MVARWDGSTWTSLGGANDWIFALGIGPDGTLYAAGRFTQIGGVAATRVARYDGTSWAAMGPGFNNPPEDLVVDSEGTVYVTGGMNLVGGGSPRAIFQWDGQAWTVPGGGQGLNNTGYSLALDAEDNLYVGGSFRTVSGVAANNVAKWDGTSWSALGGGTQTVGAVVYTLEVGPTGELYAGGYFTEMDGGTVEHLARWDGSAWAGVAGGVAGESGAGTAVRDVAFDGGGQLYIGGSFATAGGVAVMGVARLAGATWEPLAGGVGNGTVLAIAVDGAAFYAGGGYSSIGGVSGLNYFARYEGGVATPAEPVPQAGALVLGPAFPNPSIATTTLRFSSDRAQTVRLELFDVLGRRVATLYEGPVSAGQRVAVPVAVGSLPAGAYLARLTGDGGPVTRRLDRAR</sequence>
<dbReference type="SUPFAM" id="SSF101898">
    <property type="entry name" value="NHL repeat"/>
    <property type="match status" value="1"/>
</dbReference>
<reference evidence="1 2" key="1">
    <citation type="submission" date="2016-11" db="EMBL/GenBank/DDBJ databases">
        <title>Study of marine rhodopsin-containing bacteria.</title>
        <authorList>
            <person name="Yoshizawa S."/>
            <person name="Kumagai Y."/>
            <person name="Kogure K."/>
        </authorList>
    </citation>
    <scope>NUCLEOTIDE SEQUENCE [LARGE SCALE GENOMIC DNA]</scope>
    <source>
        <strain evidence="1 2">SAORIC-28</strain>
    </source>
</reference>
<evidence type="ECO:0008006" key="3">
    <source>
        <dbReference type="Google" id="ProtNLM"/>
    </source>
</evidence>
<keyword evidence="2" id="KW-1185">Reference proteome</keyword>